<dbReference type="InterPro" id="IPR025842">
    <property type="entry name" value="Bacteroid_pep"/>
</dbReference>
<dbReference type="Pfam" id="PF14406">
    <property type="entry name" value="Bacteroid_pep"/>
    <property type="match status" value="1"/>
</dbReference>
<keyword evidence="2" id="KW-1185">Reference proteome</keyword>
<evidence type="ECO:0000313" key="1">
    <source>
        <dbReference type="EMBL" id="RKN78643.1"/>
    </source>
</evidence>
<sequence>MKKLSLNKMNLVEGKILEKEQQKTVVGGYDGGYYCYCRSDPHSQGWDSVTLQTFSMCGSYPCVSACANEGLGYWSGQCGGG</sequence>
<comment type="caution">
    <text evidence="1">The sequence shown here is derived from an EMBL/GenBank/DDBJ whole genome shotgun (WGS) entry which is preliminary data.</text>
</comment>
<gene>
    <name evidence="1" type="ORF">D7Z94_20805</name>
</gene>
<dbReference type="RefSeq" id="WP_120713551.1">
    <property type="nucleotide sequence ID" value="NZ_CANMKH010000009.1"/>
</dbReference>
<reference evidence="1 2" key="1">
    <citation type="submission" date="2018-10" db="EMBL/GenBank/DDBJ databases">
        <title>Ulvibacterium marinum gen. nov., sp. nov., a novel marine bacterium of the family Flavobacteriaceae, isolated from a culture of the green alga Ulva prolifera.</title>
        <authorList>
            <person name="Zhang Z."/>
        </authorList>
    </citation>
    <scope>NUCLEOTIDE SEQUENCE [LARGE SCALE GENOMIC DNA]</scope>
    <source>
        <strain evidence="1 2">CCMM003</strain>
    </source>
</reference>
<evidence type="ECO:0000313" key="2">
    <source>
        <dbReference type="Proteomes" id="UP000276603"/>
    </source>
</evidence>
<accession>A0A3B0BYJ2</accession>
<dbReference type="AlphaFoldDB" id="A0A3B0BYJ2"/>
<name>A0A3B0BYJ2_9FLAO</name>
<proteinExistence type="predicted"/>
<dbReference type="EMBL" id="RBCJ01000004">
    <property type="protein sequence ID" value="RKN78643.1"/>
    <property type="molecule type" value="Genomic_DNA"/>
</dbReference>
<protein>
    <submittedName>
        <fullName evidence="1">Grasp-with-spasm system A modified peptide</fullName>
    </submittedName>
</protein>
<organism evidence="1 2">
    <name type="scientific">Ulvibacterium marinum</name>
    <dbReference type="NCBI Taxonomy" id="2419782"/>
    <lineage>
        <taxon>Bacteria</taxon>
        <taxon>Pseudomonadati</taxon>
        <taxon>Bacteroidota</taxon>
        <taxon>Flavobacteriia</taxon>
        <taxon>Flavobacteriales</taxon>
        <taxon>Flavobacteriaceae</taxon>
        <taxon>Ulvibacterium</taxon>
    </lineage>
</organism>
<dbReference type="Proteomes" id="UP000276603">
    <property type="component" value="Unassembled WGS sequence"/>
</dbReference>